<feature type="transmembrane region" description="Helical" evidence="7">
    <location>
        <begin position="196"/>
        <end position="215"/>
    </location>
</feature>
<dbReference type="InterPro" id="IPR020846">
    <property type="entry name" value="MFS_dom"/>
</dbReference>
<dbReference type="InterPro" id="IPR011701">
    <property type="entry name" value="MFS"/>
</dbReference>
<proteinExistence type="predicted"/>
<evidence type="ECO:0000313" key="9">
    <source>
        <dbReference type="EMBL" id="NKG20111.1"/>
    </source>
</evidence>
<dbReference type="SUPFAM" id="SSF103473">
    <property type="entry name" value="MFS general substrate transporter"/>
    <property type="match status" value="1"/>
</dbReference>
<feature type="transmembrane region" description="Helical" evidence="7">
    <location>
        <begin position="133"/>
        <end position="154"/>
    </location>
</feature>
<evidence type="ECO:0000256" key="3">
    <source>
        <dbReference type="ARBA" id="ARBA00022692"/>
    </source>
</evidence>
<name>A0ABX1G3C8_9MICC</name>
<feature type="transmembrane region" description="Helical" evidence="7">
    <location>
        <begin position="75"/>
        <end position="96"/>
    </location>
</feature>
<keyword evidence="3 7" id="KW-0812">Transmembrane</keyword>
<organism evidence="9 10">
    <name type="scientific">Paeniglutamicibacter terrestris</name>
    <dbReference type="NCBI Taxonomy" id="2723403"/>
    <lineage>
        <taxon>Bacteria</taxon>
        <taxon>Bacillati</taxon>
        <taxon>Actinomycetota</taxon>
        <taxon>Actinomycetes</taxon>
        <taxon>Micrococcales</taxon>
        <taxon>Micrococcaceae</taxon>
        <taxon>Paeniglutamicibacter</taxon>
    </lineage>
</organism>
<reference evidence="9 10" key="1">
    <citation type="submission" date="2020-04" db="EMBL/GenBank/DDBJ databases">
        <title>Paeniglutamicibacter sp. ANT13_2, a novel actinomycete isolated from sediment in Antarctica.</title>
        <authorList>
            <person name="Sakdapetsiri C."/>
            <person name="Pinyakong O."/>
        </authorList>
    </citation>
    <scope>NUCLEOTIDE SEQUENCE [LARGE SCALE GENOMIC DNA]</scope>
    <source>
        <strain evidence="9 10">ANT13_2</strain>
    </source>
</reference>
<feature type="compositionally biased region" description="Basic residues" evidence="6">
    <location>
        <begin position="1"/>
        <end position="11"/>
    </location>
</feature>
<keyword evidence="2" id="KW-0813">Transport</keyword>
<dbReference type="PANTHER" id="PTHR42718:SF9">
    <property type="entry name" value="MAJOR FACILITATOR SUPERFAMILY MULTIDRUG TRANSPORTER MFSC"/>
    <property type="match status" value="1"/>
</dbReference>
<feature type="domain" description="Major facilitator superfamily (MFS) profile" evidence="8">
    <location>
        <begin position="42"/>
        <end position="487"/>
    </location>
</feature>
<dbReference type="Gene3D" id="1.20.1250.20">
    <property type="entry name" value="MFS general substrate transporter like domains"/>
    <property type="match status" value="2"/>
</dbReference>
<evidence type="ECO:0000256" key="5">
    <source>
        <dbReference type="ARBA" id="ARBA00023136"/>
    </source>
</evidence>
<feature type="region of interest" description="Disordered" evidence="6">
    <location>
        <begin position="1"/>
        <end position="21"/>
    </location>
</feature>
<feature type="transmembrane region" description="Helical" evidence="7">
    <location>
        <begin position="457"/>
        <end position="482"/>
    </location>
</feature>
<feature type="transmembrane region" description="Helical" evidence="7">
    <location>
        <begin position="433"/>
        <end position="451"/>
    </location>
</feature>
<feature type="transmembrane region" description="Helical" evidence="7">
    <location>
        <begin position="227"/>
        <end position="246"/>
    </location>
</feature>
<evidence type="ECO:0000256" key="6">
    <source>
        <dbReference type="SAM" id="MobiDB-lite"/>
    </source>
</evidence>
<keyword evidence="10" id="KW-1185">Reference proteome</keyword>
<feature type="transmembrane region" description="Helical" evidence="7">
    <location>
        <begin position="328"/>
        <end position="350"/>
    </location>
</feature>
<accession>A0ABX1G3C8</accession>
<protein>
    <submittedName>
        <fullName evidence="9">MFS transporter</fullName>
    </submittedName>
</protein>
<evidence type="ECO:0000313" key="10">
    <source>
        <dbReference type="Proteomes" id="UP000746595"/>
    </source>
</evidence>
<dbReference type="RefSeq" id="WP_168150975.1">
    <property type="nucleotide sequence ID" value="NZ_JAAWVT010000001.1"/>
</dbReference>
<evidence type="ECO:0000256" key="2">
    <source>
        <dbReference type="ARBA" id="ARBA00022448"/>
    </source>
</evidence>
<comment type="subcellular location">
    <subcellularLocation>
        <location evidence="1">Cell membrane</location>
        <topology evidence="1">Multi-pass membrane protein</topology>
    </subcellularLocation>
</comment>
<dbReference type="PANTHER" id="PTHR42718">
    <property type="entry name" value="MAJOR FACILITATOR SUPERFAMILY MULTIDRUG TRANSPORTER MFSC"/>
    <property type="match status" value="1"/>
</dbReference>
<evidence type="ECO:0000256" key="7">
    <source>
        <dbReference type="SAM" id="Phobius"/>
    </source>
</evidence>
<evidence type="ECO:0000259" key="8">
    <source>
        <dbReference type="PROSITE" id="PS50850"/>
    </source>
</evidence>
<dbReference type="InterPro" id="IPR036259">
    <property type="entry name" value="MFS_trans_sf"/>
</dbReference>
<dbReference type="Pfam" id="PF07690">
    <property type="entry name" value="MFS_1"/>
    <property type="match status" value="1"/>
</dbReference>
<sequence>METQSTHRRATARIAATPQIQTPTEQAWPAHRLRARKPVMAAMICIALVGGMQGVDPALHSVAMPAAAKALGMDPALASFLKSIGTIVLAASMLGVGIIGDRHGRKKVLVAGILLMGVAAFITAVAPNPLVFAVGRVLMGVSTAMSFAMCLALIPTLFEKKDLPKAFGLFFGAGATLIVIATSLSGSIQGAFGWRATYISTAVLCLALTFTALRLLPENNTSAQRKFDSVGVVLAAAGLIALVYSIGQASTRGWGSPLVIGGIFTALVILAGFALWERRIQSPAFPVDLFKKPAFSAACLAGVLFNWADASMLGQYPALALPAGVPASAVSVVVAVMYIGMICGAPMAGLAQKRFGASNRTMFTSGLLLCAAGLASQIFMKDPHNITLPAAGLFIVGFAVMWMQNPQSAVIMGSAPADQLGAVGAVKPAVGQFGFGLGFALAGPMSTIFMQDGIMTAHAYGMGLAAQSLFFVIAAALIFLLLTPRNRRATA</sequence>
<evidence type="ECO:0000256" key="1">
    <source>
        <dbReference type="ARBA" id="ARBA00004651"/>
    </source>
</evidence>
<comment type="caution">
    <text evidence="9">The sequence shown here is derived from an EMBL/GenBank/DDBJ whole genome shotgun (WGS) entry which is preliminary data.</text>
</comment>
<dbReference type="Proteomes" id="UP000746595">
    <property type="component" value="Unassembled WGS sequence"/>
</dbReference>
<feature type="transmembrane region" description="Helical" evidence="7">
    <location>
        <begin position="362"/>
        <end position="380"/>
    </location>
</feature>
<evidence type="ECO:0000256" key="4">
    <source>
        <dbReference type="ARBA" id="ARBA00022989"/>
    </source>
</evidence>
<keyword evidence="4 7" id="KW-1133">Transmembrane helix</keyword>
<dbReference type="PROSITE" id="PS50850">
    <property type="entry name" value="MFS"/>
    <property type="match status" value="1"/>
</dbReference>
<keyword evidence="5 7" id="KW-0472">Membrane</keyword>
<gene>
    <name evidence="9" type="ORF">HED64_05195</name>
</gene>
<dbReference type="EMBL" id="JAAWVT010000001">
    <property type="protein sequence ID" value="NKG20111.1"/>
    <property type="molecule type" value="Genomic_DNA"/>
</dbReference>
<feature type="transmembrane region" description="Helical" evidence="7">
    <location>
        <begin position="166"/>
        <end position="184"/>
    </location>
</feature>
<feature type="transmembrane region" description="Helical" evidence="7">
    <location>
        <begin position="289"/>
        <end position="308"/>
    </location>
</feature>
<feature type="transmembrane region" description="Helical" evidence="7">
    <location>
        <begin position="108"/>
        <end position="127"/>
    </location>
</feature>
<feature type="transmembrane region" description="Helical" evidence="7">
    <location>
        <begin position="258"/>
        <end position="277"/>
    </location>
</feature>
<feature type="transmembrane region" description="Helical" evidence="7">
    <location>
        <begin position="386"/>
        <end position="403"/>
    </location>
</feature>
<feature type="transmembrane region" description="Helical" evidence="7">
    <location>
        <begin position="38"/>
        <end position="55"/>
    </location>
</feature>